<feature type="transmembrane region" description="Helical" evidence="1">
    <location>
        <begin position="235"/>
        <end position="252"/>
    </location>
</feature>
<evidence type="ECO:0000313" key="2">
    <source>
        <dbReference type="EMBL" id="ACL96807.1"/>
    </source>
</evidence>
<keyword evidence="3" id="KW-1185">Reference proteome</keyword>
<proteinExistence type="predicted"/>
<feature type="transmembrane region" description="Helical" evidence="1">
    <location>
        <begin position="36"/>
        <end position="59"/>
    </location>
</feature>
<reference evidence="2 3" key="1">
    <citation type="journal article" date="2010" name="J. Bacteriol.">
        <title>The genetic basis of laboratory adaptation in Caulobacter crescentus.</title>
        <authorList>
            <person name="Marks M.E."/>
            <person name="Castro-Rojas C.M."/>
            <person name="Teiling C."/>
            <person name="Du L."/>
            <person name="Kapatral V."/>
            <person name="Walunas T.L."/>
            <person name="Crosson S."/>
        </authorList>
    </citation>
    <scope>NUCLEOTIDE SEQUENCE [LARGE SCALE GENOMIC DNA]</scope>
    <source>
        <strain evidence="3">NA1000 / CB15N</strain>
    </source>
</reference>
<protein>
    <submittedName>
        <fullName evidence="2">FtsW related protein</fullName>
    </submittedName>
</protein>
<name>A0A0H3CCV6_CAUVN</name>
<dbReference type="SMR" id="A0A0H3CCV6"/>
<dbReference type="RefSeq" id="WP_010921068.1">
    <property type="nucleotide sequence ID" value="NC_011916.1"/>
</dbReference>
<organism evidence="2 3">
    <name type="scientific">Caulobacter vibrioides (strain NA1000 / CB15N)</name>
    <name type="common">Caulobacter crescentus</name>
    <dbReference type="NCBI Taxonomy" id="565050"/>
    <lineage>
        <taxon>Bacteria</taxon>
        <taxon>Pseudomonadati</taxon>
        <taxon>Pseudomonadota</taxon>
        <taxon>Alphaproteobacteria</taxon>
        <taxon>Caulobacterales</taxon>
        <taxon>Caulobacteraceae</taxon>
        <taxon>Caulobacter</taxon>
    </lineage>
</organism>
<sequence>MKASSMRLIRLLTAGLAAVGLAVSLAAISAAGAPRNALIVQALAAGLATGLALLVGWFWRRARWRLWVLMAACGLALVLTLMNGVSLEGAKRWVALGPVQLHTASIVLPFAAFAFARGFGDRRVAPIAALIALLLLYQHDAASSLAWALALAAAALVERPRQAIPWACVAIAGLLAYGAWVEPDTLPAVPYVEGLLDQTFAANPVLGVLAGVLMISLPAPFLLVARARPERRAEALALAALWTGWIAGNLFGNYPAPVLGYGAAPILAWGLSLGLVLGDSVDQDPPAP</sequence>
<evidence type="ECO:0000313" key="3">
    <source>
        <dbReference type="Proteomes" id="UP000001364"/>
    </source>
</evidence>
<keyword evidence="1" id="KW-1133">Transmembrane helix</keyword>
<dbReference type="GeneID" id="7330367"/>
<feature type="transmembrane region" description="Helical" evidence="1">
    <location>
        <begin position="163"/>
        <end position="180"/>
    </location>
</feature>
<feature type="transmembrane region" description="Helical" evidence="1">
    <location>
        <begin position="66"/>
        <end position="85"/>
    </location>
</feature>
<dbReference type="OrthoDB" id="5520726at2"/>
<gene>
    <name evidence="2" type="ordered locus">CCNA_03343</name>
</gene>
<feature type="transmembrane region" description="Helical" evidence="1">
    <location>
        <begin position="258"/>
        <end position="278"/>
    </location>
</feature>
<dbReference type="EMBL" id="CP001340">
    <property type="protein sequence ID" value="ACL96807.1"/>
    <property type="molecule type" value="Genomic_DNA"/>
</dbReference>
<feature type="transmembrane region" description="Helical" evidence="1">
    <location>
        <begin position="200"/>
        <end position="223"/>
    </location>
</feature>
<keyword evidence="1" id="KW-0812">Transmembrane</keyword>
<dbReference type="PATRIC" id="fig|565050.3.peg.3258"/>
<dbReference type="HOGENOM" id="CLU_064299_0_0_5"/>
<accession>A0A0H3CCV6</accession>
<evidence type="ECO:0000256" key="1">
    <source>
        <dbReference type="SAM" id="Phobius"/>
    </source>
</evidence>
<dbReference type="AlphaFoldDB" id="A0A0H3CCV6"/>
<dbReference type="RefSeq" id="YP_002518715.1">
    <property type="nucleotide sequence ID" value="NC_011916.1"/>
</dbReference>
<keyword evidence="1" id="KW-0472">Membrane</keyword>
<dbReference type="Proteomes" id="UP000001364">
    <property type="component" value="Chromosome"/>
</dbReference>
<dbReference type="KEGG" id="ccs:CCNA_03343"/>